<evidence type="ECO:0000313" key="1">
    <source>
        <dbReference type="EMBL" id="CAB4608309.1"/>
    </source>
</evidence>
<organism evidence="1">
    <name type="scientific">freshwater metagenome</name>
    <dbReference type="NCBI Taxonomy" id="449393"/>
    <lineage>
        <taxon>unclassified sequences</taxon>
        <taxon>metagenomes</taxon>
        <taxon>ecological metagenomes</taxon>
    </lineage>
</organism>
<accession>A0A6J6H901</accession>
<dbReference type="EMBL" id="CAEZUL010000166">
    <property type="protein sequence ID" value="CAB4608309.1"/>
    <property type="molecule type" value="Genomic_DNA"/>
</dbReference>
<name>A0A6J6H901_9ZZZZ</name>
<gene>
    <name evidence="1" type="ORF">UFOPK1808_01203</name>
</gene>
<proteinExistence type="predicted"/>
<protein>
    <submittedName>
        <fullName evidence="1">Unannotated protein</fullName>
    </submittedName>
</protein>
<sequence>MNITEAIAAFEARGHRKFPASDVNRITSVTAELGFTEFSVKEDFITDMGNVLHIHSTMIVSGIPYSGSTDRGPAPYPKYPHHLELEGWSDSNKSDAWTNKWITCPDNHNPFPITSECECGWKPAKA</sequence>
<reference evidence="1" key="1">
    <citation type="submission" date="2020-05" db="EMBL/GenBank/DDBJ databases">
        <authorList>
            <person name="Chiriac C."/>
            <person name="Salcher M."/>
            <person name="Ghai R."/>
            <person name="Kavagutti S V."/>
        </authorList>
    </citation>
    <scope>NUCLEOTIDE SEQUENCE</scope>
</reference>
<dbReference type="AlphaFoldDB" id="A0A6J6H901"/>